<proteinExistence type="predicted"/>
<gene>
    <name evidence="2" type="ORF">Glove_114g166</name>
</gene>
<dbReference type="InterPro" id="IPR053215">
    <property type="entry name" value="TKL_Ser/Thr_kinase"/>
</dbReference>
<dbReference type="SMART" id="SM00671">
    <property type="entry name" value="SEL1"/>
    <property type="match status" value="3"/>
</dbReference>
<dbReference type="Pfam" id="PF07714">
    <property type="entry name" value="PK_Tyr_Ser-Thr"/>
    <property type="match status" value="1"/>
</dbReference>
<dbReference type="SUPFAM" id="SSF56112">
    <property type="entry name" value="Protein kinase-like (PK-like)"/>
    <property type="match status" value="1"/>
</dbReference>
<organism evidence="2 3">
    <name type="scientific">Diversispora epigaea</name>
    <dbReference type="NCBI Taxonomy" id="1348612"/>
    <lineage>
        <taxon>Eukaryota</taxon>
        <taxon>Fungi</taxon>
        <taxon>Fungi incertae sedis</taxon>
        <taxon>Mucoromycota</taxon>
        <taxon>Glomeromycotina</taxon>
        <taxon>Glomeromycetes</taxon>
        <taxon>Diversisporales</taxon>
        <taxon>Diversisporaceae</taxon>
        <taxon>Diversispora</taxon>
    </lineage>
</organism>
<feature type="domain" description="Protein kinase" evidence="1">
    <location>
        <begin position="272"/>
        <end position="522"/>
    </location>
</feature>
<dbReference type="Pfam" id="PF08238">
    <property type="entry name" value="Sel1"/>
    <property type="match status" value="3"/>
</dbReference>
<dbReference type="GO" id="GO:0004672">
    <property type="term" value="F:protein kinase activity"/>
    <property type="evidence" value="ECO:0007669"/>
    <property type="project" value="InterPro"/>
</dbReference>
<dbReference type="PANTHER" id="PTHR45756">
    <property type="entry name" value="PALMITOYLTRANSFERASE"/>
    <property type="match status" value="1"/>
</dbReference>
<dbReference type="InterPro" id="IPR000719">
    <property type="entry name" value="Prot_kinase_dom"/>
</dbReference>
<dbReference type="STRING" id="1348612.A0A397JBH1"/>
<keyword evidence="3" id="KW-1185">Reference proteome</keyword>
<name>A0A397JBH1_9GLOM</name>
<dbReference type="InterPro" id="IPR011009">
    <property type="entry name" value="Kinase-like_dom_sf"/>
</dbReference>
<reference evidence="2 3" key="1">
    <citation type="submission" date="2018-08" db="EMBL/GenBank/DDBJ databases">
        <title>Genome and evolution of the arbuscular mycorrhizal fungus Diversispora epigaea (formerly Glomus versiforme) and its bacterial endosymbionts.</title>
        <authorList>
            <person name="Sun X."/>
            <person name="Fei Z."/>
            <person name="Harrison M."/>
        </authorList>
    </citation>
    <scope>NUCLEOTIDE SEQUENCE [LARGE SCALE GENOMIC DNA]</scope>
    <source>
        <strain evidence="2 3">IT104</strain>
    </source>
</reference>
<evidence type="ECO:0000259" key="1">
    <source>
        <dbReference type="PROSITE" id="PS50011"/>
    </source>
</evidence>
<dbReference type="Gene3D" id="1.10.510.10">
    <property type="entry name" value="Transferase(Phosphotransferase) domain 1"/>
    <property type="match status" value="1"/>
</dbReference>
<dbReference type="PROSITE" id="PS50011">
    <property type="entry name" value="PROTEIN_KINASE_DOM"/>
    <property type="match status" value="1"/>
</dbReference>
<dbReference type="SUPFAM" id="SSF81901">
    <property type="entry name" value="HCP-like"/>
    <property type="match status" value="1"/>
</dbReference>
<dbReference type="InterPro" id="IPR001245">
    <property type="entry name" value="Ser-Thr/Tyr_kinase_cat_dom"/>
</dbReference>
<evidence type="ECO:0000313" key="2">
    <source>
        <dbReference type="EMBL" id="RHZ82110.1"/>
    </source>
</evidence>
<dbReference type="InterPro" id="IPR011990">
    <property type="entry name" value="TPR-like_helical_dom_sf"/>
</dbReference>
<dbReference type="PANTHER" id="PTHR45756:SF1">
    <property type="entry name" value="PROTEIN KINASE DOMAIN CONTAINING PROTEIN"/>
    <property type="match status" value="1"/>
</dbReference>
<comment type="caution">
    <text evidence="2">The sequence shown here is derived from an EMBL/GenBank/DDBJ whole genome shotgun (WGS) entry which is preliminary data.</text>
</comment>
<accession>A0A397JBH1</accession>
<dbReference type="Gene3D" id="1.25.40.10">
    <property type="entry name" value="Tetratricopeptide repeat domain"/>
    <property type="match status" value="1"/>
</dbReference>
<sequence>MYKLGDIFYNGKLGVKEDKEMGIELYKLAAMMNKPGAMEFLNSIKINYSNIRNDTNHPEFNSKIEFLCKKRISPQIPPEENSNDDIPDFKLDPPNRYSLTKYWKGYYLQNGYYGRKEPKEALKLFKAAADEGVPDAKLSYAIESIKLAMLILHHLVQATSGRNETAMYKLGDIFYNGKLGVKEDKEMGIELYKLAAMMNKPGAMEFLNSIKINYSNIRNDTNRQSIAFTPFMKCKGCQQENTGLNWCNFCNSKRFQTEFDKWTSHDKEIDQYIQQMQLNAKRFLNGYHLKGLPMIKRDYVCLKQLNIFDTNTFIQEIKHQLKVQGESVIAIYGITKDPEAKNYMIVMQYAKCGSLRKMMNKRFKFLTWKEKIEILLYKSRGLNRIHKIGLVHKDFHLGNIVNESLTNSYITDFGLCKPVSENNKEIIIGVLPYLVPEIWIEKKYTSALDVYSFGMIMLEVFTSYPPYYNVPHDLKLITSICEGKKPEIKCEIPLLLKDTMEKCWNIDPRKCPTSEELYHLLFCYCHGDDEVLEKQLLRLIN</sequence>
<dbReference type="OrthoDB" id="2013020at2759"/>
<protein>
    <recommendedName>
        <fullName evidence="1">Protein kinase domain-containing protein</fullName>
    </recommendedName>
</protein>
<dbReference type="Proteomes" id="UP000266861">
    <property type="component" value="Unassembled WGS sequence"/>
</dbReference>
<dbReference type="GO" id="GO:0005524">
    <property type="term" value="F:ATP binding"/>
    <property type="evidence" value="ECO:0007669"/>
    <property type="project" value="InterPro"/>
</dbReference>
<dbReference type="InterPro" id="IPR006597">
    <property type="entry name" value="Sel1-like"/>
</dbReference>
<dbReference type="AlphaFoldDB" id="A0A397JBH1"/>
<dbReference type="EMBL" id="PQFF01000106">
    <property type="protein sequence ID" value="RHZ82110.1"/>
    <property type="molecule type" value="Genomic_DNA"/>
</dbReference>
<evidence type="ECO:0000313" key="3">
    <source>
        <dbReference type="Proteomes" id="UP000266861"/>
    </source>
</evidence>